<protein>
    <submittedName>
        <fullName evidence="1">Uncharacterized protein</fullName>
    </submittedName>
</protein>
<evidence type="ECO:0000313" key="2">
    <source>
        <dbReference type="Proteomes" id="UP000182761"/>
    </source>
</evidence>
<dbReference type="AlphaFoldDB" id="A0A0X3APG9"/>
<reference evidence="1 2" key="1">
    <citation type="submission" date="2016-01" db="EMBL/GenBank/DDBJ databases">
        <authorList>
            <person name="McClelland M."/>
            <person name="Jain A."/>
            <person name="Saraogi P."/>
            <person name="Mendelson R."/>
            <person name="Westerman R."/>
            <person name="SanMiguel P."/>
            <person name="Csonka L."/>
        </authorList>
    </citation>
    <scope>NUCLEOTIDE SEQUENCE [LARGE SCALE GENOMIC DNA]</scope>
    <source>
        <strain evidence="1 2">R-53146</strain>
    </source>
</reference>
<keyword evidence="2" id="KW-1185">Reference proteome</keyword>
<dbReference type="Proteomes" id="UP000182761">
    <property type="component" value="Unassembled WGS sequence"/>
</dbReference>
<gene>
    <name evidence="1" type="ORF">Ga0061079_10617</name>
</gene>
<proteinExistence type="predicted"/>
<sequence length="58" mass="6588">MTCAIEGRGIFVIESKSPLTPLALKPRSLRPRINHNKLVPLVSVWQIWRTLAIEINLP</sequence>
<dbReference type="EMBL" id="FCOR01000006">
    <property type="protein sequence ID" value="CVK16252.1"/>
    <property type="molecule type" value="Genomic_DNA"/>
</dbReference>
<evidence type="ECO:0000313" key="1">
    <source>
        <dbReference type="EMBL" id="CVK16252.1"/>
    </source>
</evidence>
<organism evidence="1 2">
    <name type="scientific">Apibacter mensalis</name>
    <dbReference type="NCBI Taxonomy" id="1586267"/>
    <lineage>
        <taxon>Bacteria</taxon>
        <taxon>Pseudomonadati</taxon>
        <taxon>Bacteroidota</taxon>
        <taxon>Flavobacteriia</taxon>
        <taxon>Flavobacteriales</taxon>
        <taxon>Weeksellaceae</taxon>
        <taxon>Apibacter</taxon>
    </lineage>
</organism>
<accession>A0A0X3APG9</accession>
<name>A0A0X3APG9_9FLAO</name>